<gene>
    <name evidence="1" type="ORF">bsdtb5_35070</name>
</gene>
<evidence type="ECO:0000313" key="1">
    <source>
        <dbReference type="EMBL" id="BCN32212.1"/>
    </source>
</evidence>
<dbReference type="EMBL" id="AP024169">
    <property type="protein sequence ID" value="BCN32212.1"/>
    <property type="molecule type" value="Genomic_DNA"/>
</dbReference>
<dbReference type="KEGG" id="ahb:bsdtb5_35070"/>
<protein>
    <submittedName>
        <fullName evidence="1">Uncharacterized protein</fullName>
    </submittedName>
</protein>
<dbReference type="AlphaFoldDB" id="A0A7R7IE36"/>
<proteinExistence type="predicted"/>
<name>A0A7R7IE36_9FIRM</name>
<accession>A0A7R7IE36</accession>
<evidence type="ECO:0000313" key="2">
    <source>
        <dbReference type="Proteomes" id="UP000595897"/>
    </source>
</evidence>
<sequence length="63" mass="7293">MGSESNSLKHGVIIEILSILNPHLNYYFIYYKCILDHLSNIYENTDIILGSRAPLKDCFQFTI</sequence>
<dbReference type="Proteomes" id="UP000595897">
    <property type="component" value="Chromosome"/>
</dbReference>
<reference evidence="1 2" key="1">
    <citation type="submission" date="2020-11" db="EMBL/GenBank/DDBJ databases">
        <title>Draft genome sequencing of a Lachnospiraceae strain isolated from anoxic soil subjected to BSD treatment.</title>
        <authorList>
            <person name="Uek A."/>
            <person name="Tonouchi A."/>
        </authorList>
    </citation>
    <scope>NUCLEOTIDE SEQUENCE [LARGE SCALE GENOMIC DNA]</scope>
    <source>
        <strain evidence="1 2">TB5</strain>
    </source>
</reference>
<keyword evidence="2" id="KW-1185">Reference proteome</keyword>
<organism evidence="1 2">
    <name type="scientific">Anaeromicropila herbilytica</name>
    <dbReference type="NCBI Taxonomy" id="2785025"/>
    <lineage>
        <taxon>Bacteria</taxon>
        <taxon>Bacillati</taxon>
        <taxon>Bacillota</taxon>
        <taxon>Clostridia</taxon>
        <taxon>Lachnospirales</taxon>
        <taxon>Lachnospiraceae</taxon>
        <taxon>Anaeromicropila</taxon>
    </lineage>
</organism>